<evidence type="ECO:0000313" key="3">
    <source>
        <dbReference type="Proteomes" id="UP000193240"/>
    </source>
</evidence>
<dbReference type="EMBL" id="KZ107839">
    <property type="protein sequence ID" value="OSS53252.1"/>
    <property type="molecule type" value="Genomic_DNA"/>
</dbReference>
<keyword evidence="1" id="KW-0732">Signal</keyword>
<evidence type="ECO:0000256" key="1">
    <source>
        <dbReference type="SAM" id="SignalP"/>
    </source>
</evidence>
<reference evidence="2 3" key="1">
    <citation type="journal article" date="2017" name="Genome Announc.">
        <title>Genome sequence of the saprophytic ascomycete Epicoccum nigrum ICMP 19927 strain isolated from New Zealand.</title>
        <authorList>
            <person name="Fokin M."/>
            <person name="Fleetwood D."/>
            <person name="Weir B.S."/>
            <person name="Villas-Boas S.G."/>
        </authorList>
    </citation>
    <scope>NUCLEOTIDE SEQUENCE [LARGE SCALE GENOMIC DNA]</scope>
    <source>
        <strain evidence="2 3">ICMP 19927</strain>
    </source>
</reference>
<feature type="signal peptide" evidence="1">
    <location>
        <begin position="1"/>
        <end position="18"/>
    </location>
</feature>
<evidence type="ECO:0000313" key="2">
    <source>
        <dbReference type="EMBL" id="OSS53252.1"/>
    </source>
</evidence>
<name>A0A1Y2MB64_EPING</name>
<dbReference type="AlphaFoldDB" id="A0A1Y2MB64"/>
<sequence>MKLLYAPFLYLILSIVASSMIPTHHVPHAPKHLQPRFIDTPAEWEKAWCKGAKLALATITNEDQAATYIAPVRSPWDGDLKEDFRTWGYREIPDHQSQMCDFGPEQHNLERAFAELDIGTESSVDWGPNHCFYVEHKYGSAVQQLPNGQWPDPDQQYYIVGTKRYRETQAYSTIGINHSAGAVYFFNRSSPFTAAKEEQGLPQVKREWLPALASSSD</sequence>
<gene>
    <name evidence="2" type="ORF">B5807_02612</name>
</gene>
<keyword evidence="3" id="KW-1185">Reference proteome</keyword>
<dbReference type="InParanoid" id="A0A1Y2MB64"/>
<accession>A0A1Y2MB64</accession>
<organism evidence="2 3">
    <name type="scientific">Epicoccum nigrum</name>
    <name type="common">Soil fungus</name>
    <name type="synonym">Epicoccum purpurascens</name>
    <dbReference type="NCBI Taxonomy" id="105696"/>
    <lineage>
        <taxon>Eukaryota</taxon>
        <taxon>Fungi</taxon>
        <taxon>Dikarya</taxon>
        <taxon>Ascomycota</taxon>
        <taxon>Pezizomycotina</taxon>
        <taxon>Dothideomycetes</taxon>
        <taxon>Pleosporomycetidae</taxon>
        <taxon>Pleosporales</taxon>
        <taxon>Pleosporineae</taxon>
        <taxon>Didymellaceae</taxon>
        <taxon>Epicoccum</taxon>
    </lineage>
</organism>
<feature type="chain" id="PRO_5013345205" evidence="1">
    <location>
        <begin position="19"/>
        <end position="217"/>
    </location>
</feature>
<protein>
    <submittedName>
        <fullName evidence="2">Uncharacterized protein</fullName>
    </submittedName>
</protein>
<dbReference type="Proteomes" id="UP000193240">
    <property type="component" value="Unassembled WGS sequence"/>
</dbReference>
<dbReference type="OMA" id="SHFDECE"/>
<proteinExistence type="predicted"/>